<organism evidence="7 8">
    <name type="scientific">Meira miltonrushii</name>
    <dbReference type="NCBI Taxonomy" id="1280837"/>
    <lineage>
        <taxon>Eukaryota</taxon>
        <taxon>Fungi</taxon>
        <taxon>Dikarya</taxon>
        <taxon>Basidiomycota</taxon>
        <taxon>Ustilaginomycotina</taxon>
        <taxon>Exobasidiomycetes</taxon>
        <taxon>Exobasidiales</taxon>
        <taxon>Brachybasidiaceae</taxon>
        <taxon>Meira</taxon>
    </lineage>
</organism>
<evidence type="ECO:0000313" key="7">
    <source>
        <dbReference type="EMBL" id="PWN38253.1"/>
    </source>
</evidence>
<dbReference type="AlphaFoldDB" id="A0A316VPB8"/>
<evidence type="ECO:0000259" key="6">
    <source>
        <dbReference type="Pfam" id="PF08623"/>
    </source>
</evidence>
<evidence type="ECO:0000256" key="1">
    <source>
        <dbReference type="ARBA" id="ARBA00007657"/>
    </source>
</evidence>
<protein>
    <submittedName>
        <fullName evidence="7">TIP120-domain-containing protein</fullName>
    </submittedName>
</protein>
<proteinExistence type="inferred from homology"/>
<dbReference type="InParanoid" id="A0A316VPB8"/>
<keyword evidence="8" id="KW-1185">Reference proteome</keyword>
<dbReference type="InterPro" id="IPR011989">
    <property type="entry name" value="ARM-like"/>
</dbReference>
<evidence type="ECO:0000256" key="5">
    <source>
        <dbReference type="SAM" id="MobiDB-lite"/>
    </source>
</evidence>
<evidence type="ECO:0000256" key="2">
    <source>
        <dbReference type="ARBA" id="ARBA00022737"/>
    </source>
</evidence>
<feature type="compositionally biased region" description="Acidic residues" evidence="5">
    <location>
        <begin position="322"/>
        <end position="350"/>
    </location>
</feature>
<dbReference type="SUPFAM" id="SSF48371">
    <property type="entry name" value="ARM repeat"/>
    <property type="match status" value="1"/>
</dbReference>
<reference evidence="7 8" key="1">
    <citation type="journal article" date="2018" name="Mol. Biol. Evol.">
        <title>Broad Genomic Sampling Reveals a Smut Pathogenic Ancestry of the Fungal Clade Ustilaginomycotina.</title>
        <authorList>
            <person name="Kijpornyongpan T."/>
            <person name="Mondo S.J."/>
            <person name="Barry K."/>
            <person name="Sandor L."/>
            <person name="Lee J."/>
            <person name="Lipzen A."/>
            <person name="Pangilinan J."/>
            <person name="LaButti K."/>
            <person name="Hainaut M."/>
            <person name="Henrissat B."/>
            <person name="Grigoriev I.V."/>
            <person name="Spatafora J.W."/>
            <person name="Aime M.C."/>
        </authorList>
    </citation>
    <scope>NUCLEOTIDE SEQUENCE [LARGE SCALE GENOMIC DNA]</scope>
    <source>
        <strain evidence="7 8">MCA 3882</strain>
    </source>
</reference>
<dbReference type="InterPro" id="IPR039852">
    <property type="entry name" value="CAND1/CAND2"/>
</dbReference>
<dbReference type="RefSeq" id="XP_025358555.1">
    <property type="nucleotide sequence ID" value="XM_025498446.1"/>
</dbReference>
<dbReference type="InterPro" id="IPR016024">
    <property type="entry name" value="ARM-type_fold"/>
</dbReference>
<evidence type="ECO:0000256" key="4">
    <source>
        <dbReference type="PROSITE-ProRule" id="PRU00103"/>
    </source>
</evidence>
<gene>
    <name evidence="7" type="ORF">FA14DRAFT_159905</name>
</gene>
<dbReference type="Pfam" id="PF08623">
    <property type="entry name" value="TIP120"/>
    <property type="match status" value="1"/>
</dbReference>
<accession>A0A316VPB8</accession>
<sequence>MASRSSQGVHSLLEKMGSPDADFRYMALSDLIAEANRGMLSSVEQKVQMTLLRKVLDLVRDQNGEVKNMSVKCLGTLVKTRNDEEIRLIIDTLVEYISSKEDELRDIASLGLKTVMGQIPVEGDQAIMAADKLVPRLLSQISDPSASQELLIDSLDVLADYFSRFPHAISNDAPLQRNAIKVILAALNNNRATVRKRAIQAVSALAPFAISEVFTKLSESIAVALSSDKEESIKINVQLLGLLAKTSSRRLGRRLPEFMPRIMTILTSEQAQEDDELREICLQALDNIVLHCPAEVTPFVIQIVESSVTLLKHDPNYAGGYESDEEMDAEDGFGDDGEDDDFIDDDQYSDDDDVSWKVRRGAAKVLAGIIATRSEMLPTLTSGVAPALVSRFTEREESVRNEVLNTFSALLQQVRMHGSVPQATEVLRNSPGALKRKWEADAAVVATEGSPLSQIMSLKPALAKALSKTVVSKTVPTRLASYVVLRDLIILLHGGLDEHIGLLVTQTEKALKGAETSTGPSTSIKTEILIFLNLLFRYHRPEFFDQYLDHLVPFIASVITDKLQRETIEGFRVAAELVAVLRAPSISTATSGKYKAYTEQLYTAIMVRLERSDSDQEIKGKGIDALSNLLAFAGDDLQEHLPKAFAHLHDRLNNETTRLAAVKAITLIVSSAVCVGEVVNQFATQSISPIAEFVRQNNRALRIASFDGLNALLIRIGKYVPEEIAERVVDEINPLLQHDSNISLLPSALEALSRLVENGRGINAIQTKVIPNILKLVRSPLLQGTALASTLKFLEALLTASPAVSEPIIRSLDEAALTSQDAANQTYFSQVSTTLAQCYSVVAKCVPTASAPIVTRAKSIFTKKDAKDAEVYFHLLLIGELARFTNFSKDKSLFDDVLRLYDADSDEVKSAAAFAVGNMAVGNLEKFLPIIEAQMHEEKHSLLALHALKELITHGSSDQLAILANRIWQPLFEICAAKDEAIRNIGAECLARLILTDPAQYLSQLQARIRDPAPSTRASVIAAIRFTLTDTSAKYDDLLSPRIVEFLSLLSDESLEVRKPAMFAFNAAAHNRPALIRDHLTILLPMLYKETVPRQELLRKVSMGPFTVTTDDGLDLRKNAFETMYTLLDTCFGKINLTEYIQRVIAGLRDEDGIKVLSSLMLVRLASLAPTQVAQHLDDIVEPITSTLKVKLKDQATKQDVEKSTELQRSLFRAMVALDKTPHSAPKFQALVRDAKQSSQLYREVEESSLVAMNGQREVAMDLDG</sequence>
<keyword evidence="3" id="KW-0833">Ubl conjugation pathway</keyword>
<dbReference type="OrthoDB" id="6260732at2759"/>
<evidence type="ECO:0000256" key="3">
    <source>
        <dbReference type="ARBA" id="ARBA00022786"/>
    </source>
</evidence>
<dbReference type="Gene3D" id="1.25.10.10">
    <property type="entry name" value="Leucine-rich Repeat Variant"/>
    <property type="match status" value="1"/>
</dbReference>
<feature type="region of interest" description="Disordered" evidence="5">
    <location>
        <begin position="317"/>
        <end position="350"/>
    </location>
</feature>
<dbReference type="GeneID" id="37020227"/>
<dbReference type="PANTHER" id="PTHR12696">
    <property type="entry name" value="TIP120"/>
    <property type="match status" value="1"/>
</dbReference>
<dbReference type="InterPro" id="IPR013932">
    <property type="entry name" value="TATA-bd_TIP120"/>
</dbReference>
<dbReference type="InterPro" id="IPR021133">
    <property type="entry name" value="HEAT_type_2"/>
</dbReference>
<feature type="repeat" description="HEAT" evidence="4">
    <location>
        <begin position="51"/>
        <end position="87"/>
    </location>
</feature>
<feature type="domain" description="TATA-binding protein interacting (TIP20)" evidence="6">
    <location>
        <begin position="1075"/>
        <end position="1231"/>
    </location>
</feature>
<dbReference type="Pfam" id="PF25782">
    <property type="entry name" value="TPR_CAND1"/>
    <property type="match status" value="1"/>
</dbReference>
<name>A0A316VPB8_9BASI</name>
<evidence type="ECO:0000313" key="8">
    <source>
        <dbReference type="Proteomes" id="UP000245771"/>
    </source>
</evidence>
<dbReference type="STRING" id="1280837.A0A316VPB8"/>
<dbReference type="PROSITE" id="PS50077">
    <property type="entry name" value="HEAT_REPEAT"/>
    <property type="match status" value="1"/>
</dbReference>
<dbReference type="EMBL" id="KZ819602">
    <property type="protein sequence ID" value="PWN38253.1"/>
    <property type="molecule type" value="Genomic_DNA"/>
</dbReference>
<keyword evidence="2" id="KW-0677">Repeat</keyword>
<dbReference type="Proteomes" id="UP000245771">
    <property type="component" value="Unassembled WGS sequence"/>
</dbReference>
<dbReference type="FunCoup" id="A0A316VPB8">
    <property type="interactions" value="577"/>
</dbReference>
<dbReference type="GO" id="GO:0010265">
    <property type="term" value="P:SCF complex assembly"/>
    <property type="evidence" value="ECO:0007669"/>
    <property type="project" value="InterPro"/>
</dbReference>
<comment type="similarity">
    <text evidence="1">Belongs to the CAND family.</text>
</comment>